<comment type="caution">
    <text evidence="1">The sequence shown here is derived from an EMBL/GenBank/DDBJ whole genome shotgun (WGS) entry which is preliminary data.</text>
</comment>
<dbReference type="OrthoDB" id="2628219at2"/>
<dbReference type="PANTHER" id="PTHR40393">
    <property type="entry name" value="LYSINE BIOSYNTHESIS PROTEIN-RELATED-RELATED"/>
    <property type="match status" value="1"/>
</dbReference>
<dbReference type="AlphaFoldDB" id="A0A2T0MQH2"/>
<dbReference type="Pfam" id="PF21344">
    <property type="entry name" value="Zn_ribbon_LysW"/>
    <property type="match status" value="1"/>
</dbReference>
<reference evidence="1 2" key="1">
    <citation type="submission" date="2018-03" db="EMBL/GenBank/DDBJ databases">
        <title>Genomic Encyclopedia of Type Strains, Phase III (KMG-III): the genomes of soil and plant-associated and newly described type strains.</title>
        <authorList>
            <person name="Whitman W."/>
        </authorList>
    </citation>
    <scope>NUCLEOTIDE SEQUENCE [LARGE SCALE GENOMIC DNA]</scope>
    <source>
        <strain evidence="1 2">CGMCC 4.7104</strain>
    </source>
</reference>
<proteinExistence type="predicted"/>
<protein>
    <submittedName>
        <fullName evidence="1">Alpha-aminoadipate carrier protein LysW</fullName>
    </submittedName>
</protein>
<dbReference type="Proteomes" id="UP000238312">
    <property type="component" value="Unassembled WGS sequence"/>
</dbReference>
<keyword evidence="2" id="KW-1185">Reference proteome</keyword>
<accession>A0A2T0MQH2</accession>
<dbReference type="Gene3D" id="2.20.28.160">
    <property type="match status" value="1"/>
</dbReference>
<dbReference type="PANTHER" id="PTHR40393:SF1">
    <property type="entry name" value="LYSINE BIOSYNTHESIS PROTEIN-RELATED"/>
    <property type="match status" value="1"/>
</dbReference>
<organism evidence="1 2">
    <name type="scientific">Nonomuraea fuscirosea</name>
    <dbReference type="NCBI Taxonomy" id="1291556"/>
    <lineage>
        <taxon>Bacteria</taxon>
        <taxon>Bacillati</taxon>
        <taxon>Actinomycetota</taxon>
        <taxon>Actinomycetes</taxon>
        <taxon>Streptosporangiales</taxon>
        <taxon>Streptosporangiaceae</taxon>
        <taxon>Nonomuraea</taxon>
    </lineage>
</organism>
<gene>
    <name evidence="1" type="ORF">B0I32_117132</name>
</gene>
<evidence type="ECO:0000313" key="2">
    <source>
        <dbReference type="Proteomes" id="UP000238312"/>
    </source>
</evidence>
<dbReference type="EMBL" id="PVNG01000017">
    <property type="protein sequence ID" value="PRX60365.1"/>
    <property type="molecule type" value="Genomic_DNA"/>
</dbReference>
<dbReference type="InterPro" id="IPR005906">
    <property type="entry name" value="LysW"/>
</dbReference>
<evidence type="ECO:0000313" key="1">
    <source>
        <dbReference type="EMBL" id="PRX60365.1"/>
    </source>
</evidence>
<name>A0A2T0MQH2_9ACTN</name>
<sequence>MSDVGVSEVRCPACEGDVEIDSSTRQFEIVECPDCRSELEVIGLSPMTLALAPEVDEDWGE</sequence>
<dbReference type="RefSeq" id="WP_106247093.1">
    <property type="nucleotide sequence ID" value="NZ_JBFAIL010000016.1"/>
</dbReference>